<evidence type="ECO:0000256" key="1">
    <source>
        <dbReference type="ARBA" id="ARBA00022714"/>
    </source>
</evidence>
<reference evidence="9 10" key="1">
    <citation type="submission" date="2017-05" db="EMBL/GenBank/DDBJ databases">
        <title>Complete genome sequence of Streptomyces sp. SCSIO 03032 revealed the diverse biosynthetic pathways for its bioactive secondary metabolites.</title>
        <authorList>
            <person name="Ma L."/>
            <person name="Zhu Y."/>
            <person name="Zhang W."/>
            <person name="Zhang G."/>
            <person name="Tian X."/>
            <person name="Zhang S."/>
            <person name="Zhang C."/>
        </authorList>
    </citation>
    <scope>NUCLEOTIDE SEQUENCE [LARGE SCALE GENOMIC DNA]</scope>
    <source>
        <strain evidence="9 10">SCSIO 03032</strain>
    </source>
</reference>
<dbReference type="Proteomes" id="UP000194218">
    <property type="component" value="Chromosome"/>
</dbReference>
<dbReference type="RefSeq" id="WP_255308377.1">
    <property type="nucleotide sequence ID" value="NZ_CP021121.1"/>
</dbReference>
<proteinExistence type="inferred from homology"/>
<keyword evidence="7" id="KW-1133">Transmembrane helix</keyword>
<dbReference type="CDD" id="cd03467">
    <property type="entry name" value="Rieske"/>
    <property type="match status" value="1"/>
</dbReference>
<dbReference type="InterPro" id="IPR017941">
    <property type="entry name" value="Rieske_2Fe-2S"/>
</dbReference>
<evidence type="ECO:0000313" key="10">
    <source>
        <dbReference type="Proteomes" id="UP000194218"/>
    </source>
</evidence>
<evidence type="ECO:0000256" key="6">
    <source>
        <dbReference type="ARBA" id="ARBA00038001"/>
    </source>
</evidence>
<dbReference type="GO" id="GO:0016705">
    <property type="term" value="F:oxidoreductase activity, acting on paired donors, with incorporation or reduction of molecular oxygen"/>
    <property type="evidence" value="ECO:0007669"/>
    <property type="project" value="UniProtKB-ARBA"/>
</dbReference>
<dbReference type="Gene3D" id="2.102.10.10">
    <property type="entry name" value="Rieske [2Fe-2S] iron-sulphur domain"/>
    <property type="match status" value="1"/>
</dbReference>
<sequence>MDRVESARAADPLISTLRAVVRTIPSGARDILHGTWLGHPVHPILVQVPIGTWLSAAVLDLAPGRRRGAGVLVAVGLAAAAPAAVAGWADWADLRKPQARVGLVHAAANSAAVALYGASLAARLRGRRVAGRGLGFAGLVVVGVGGAIGGHLAYRQAAGVNHAEQVPALVQPGWHALGDLGEFPVGEPVRRTVGDVAVLVVREPGGAVRALADRCGHQAGPLSAGDVSDGCVRCPWHGSVFRLSDGWHVQGPATAPQPVFETRVTDGRVAIRLPESARED</sequence>
<dbReference type="InterPro" id="IPR019251">
    <property type="entry name" value="DUF2231_TM"/>
</dbReference>
<keyword evidence="3" id="KW-0408">Iron</keyword>
<evidence type="ECO:0000259" key="8">
    <source>
        <dbReference type="PROSITE" id="PS51296"/>
    </source>
</evidence>
<dbReference type="InterPro" id="IPR036922">
    <property type="entry name" value="Rieske_2Fe-2S_sf"/>
</dbReference>
<feature type="transmembrane region" description="Helical" evidence="7">
    <location>
        <begin position="134"/>
        <end position="154"/>
    </location>
</feature>
<gene>
    <name evidence="9" type="ORF">CAG99_01195</name>
</gene>
<dbReference type="PANTHER" id="PTHR21496">
    <property type="entry name" value="FERREDOXIN-RELATED"/>
    <property type="match status" value="1"/>
</dbReference>
<evidence type="ECO:0000256" key="5">
    <source>
        <dbReference type="ARBA" id="ARBA00034078"/>
    </source>
</evidence>
<feature type="transmembrane region" description="Helical" evidence="7">
    <location>
        <begin position="101"/>
        <end position="122"/>
    </location>
</feature>
<dbReference type="Pfam" id="PF09990">
    <property type="entry name" value="DUF2231"/>
    <property type="match status" value="1"/>
</dbReference>
<dbReference type="GO" id="GO:0046872">
    <property type="term" value="F:metal ion binding"/>
    <property type="evidence" value="ECO:0007669"/>
    <property type="project" value="UniProtKB-KW"/>
</dbReference>
<name>A0A1W7D5A2_9ACTN</name>
<comment type="similarity">
    <text evidence="6">Belongs to the bacterial ring-hydroxylating dioxygenase ferredoxin component family.</text>
</comment>
<comment type="cofactor">
    <cofactor evidence="5">
        <name>[2Fe-2S] cluster</name>
        <dbReference type="ChEBI" id="CHEBI:190135"/>
    </cofactor>
</comment>
<dbReference type="AlphaFoldDB" id="A0A1W7D5A2"/>
<dbReference type="KEGG" id="smao:CAG99_01195"/>
<keyword evidence="10" id="KW-1185">Reference proteome</keyword>
<feature type="transmembrane region" description="Helical" evidence="7">
    <location>
        <begin position="69"/>
        <end position="89"/>
    </location>
</feature>
<dbReference type="GO" id="GO:0004497">
    <property type="term" value="F:monooxygenase activity"/>
    <property type="evidence" value="ECO:0007669"/>
    <property type="project" value="UniProtKB-ARBA"/>
</dbReference>
<keyword evidence="4" id="KW-0411">Iron-sulfur</keyword>
<evidence type="ECO:0000256" key="4">
    <source>
        <dbReference type="ARBA" id="ARBA00023014"/>
    </source>
</evidence>
<dbReference type="GO" id="GO:0051537">
    <property type="term" value="F:2 iron, 2 sulfur cluster binding"/>
    <property type="evidence" value="ECO:0007669"/>
    <property type="project" value="UniProtKB-KW"/>
</dbReference>
<evidence type="ECO:0000313" key="9">
    <source>
        <dbReference type="EMBL" id="ARQ72089.1"/>
    </source>
</evidence>
<accession>A0A1W7D5A2</accession>
<protein>
    <submittedName>
        <fullName evidence="9">(2Fe-2S)-binding protein</fullName>
    </submittedName>
</protein>
<keyword evidence="2" id="KW-0479">Metal-binding</keyword>
<evidence type="ECO:0000256" key="7">
    <source>
        <dbReference type="SAM" id="Phobius"/>
    </source>
</evidence>
<keyword evidence="7" id="KW-0812">Transmembrane</keyword>
<dbReference type="SUPFAM" id="SSF50022">
    <property type="entry name" value="ISP domain"/>
    <property type="match status" value="1"/>
</dbReference>
<dbReference type="Pfam" id="PF00355">
    <property type="entry name" value="Rieske"/>
    <property type="match status" value="1"/>
</dbReference>
<feature type="domain" description="Rieske" evidence="8">
    <location>
        <begin position="175"/>
        <end position="271"/>
    </location>
</feature>
<dbReference type="PANTHER" id="PTHR21496:SF0">
    <property type="entry name" value="RIESKE DOMAIN-CONTAINING PROTEIN"/>
    <property type="match status" value="1"/>
</dbReference>
<keyword evidence="1" id="KW-0001">2Fe-2S</keyword>
<organism evidence="9 10">
    <name type="scientific">Streptomyces marincola</name>
    <dbReference type="NCBI Taxonomy" id="2878388"/>
    <lineage>
        <taxon>Bacteria</taxon>
        <taxon>Bacillati</taxon>
        <taxon>Actinomycetota</taxon>
        <taxon>Actinomycetes</taxon>
        <taxon>Kitasatosporales</taxon>
        <taxon>Streptomycetaceae</taxon>
        <taxon>Streptomyces</taxon>
    </lineage>
</organism>
<dbReference type="EMBL" id="CP021121">
    <property type="protein sequence ID" value="ARQ72089.1"/>
    <property type="molecule type" value="Genomic_DNA"/>
</dbReference>
<evidence type="ECO:0000256" key="2">
    <source>
        <dbReference type="ARBA" id="ARBA00022723"/>
    </source>
</evidence>
<dbReference type="PROSITE" id="PS51296">
    <property type="entry name" value="RIESKE"/>
    <property type="match status" value="1"/>
</dbReference>
<evidence type="ECO:0000256" key="3">
    <source>
        <dbReference type="ARBA" id="ARBA00023004"/>
    </source>
</evidence>
<keyword evidence="7" id="KW-0472">Membrane</keyword>